<dbReference type="Proteomes" id="UP000186102">
    <property type="component" value="Unassembled WGS sequence"/>
</dbReference>
<dbReference type="EMBL" id="MLBF01000059">
    <property type="protein sequence ID" value="OLN27340.1"/>
    <property type="molecule type" value="Genomic_DNA"/>
</dbReference>
<name>A0A1Q8QJ27_9FIRM</name>
<proteinExistence type="predicted"/>
<comment type="caution">
    <text evidence="1">The sequence shown here is derived from an EMBL/GenBank/DDBJ whole genome shotgun (WGS) entry which is preliminary data.</text>
</comment>
<dbReference type="AlphaFoldDB" id="A0A1Q8QJ27"/>
<evidence type="ECO:0000313" key="1">
    <source>
        <dbReference type="EMBL" id="OLN27340.1"/>
    </source>
</evidence>
<gene>
    <name evidence="1" type="ORF">DSOL_4611</name>
</gene>
<evidence type="ECO:0000313" key="2">
    <source>
        <dbReference type="Proteomes" id="UP000186102"/>
    </source>
</evidence>
<sequence>MKLPQVYTIIKTTDDYHSQVQWLIELCCSGQQLETANISINTEFSFQQWAKRI</sequence>
<accession>A0A1Q8QJ27</accession>
<organism evidence="1 2">
    <name type="scientific">Desulfosporosinus metallidurans</name>
    <dbReference type="NCBI Taxonomy" id="1888891"/>
    <lineage>
        <taxon>Bacteria</taxon>
        <taxon>Bacillati</taxon>
        <taxon>Bacillota</taxon>
        <taxon>Clostridia</taxon>
        <taxon>Eubacteriales</taxon>
        <taxon>Desulfitobacteriaceae</taxon>
        <taxon>Desulfosporosinus</taxon>
    </lineage>
</organism>
<reference evidence="1 2" key="1">
    <citation type="submission" date="2016-09" db="EMBL/GenBank/DDBJ databases">
        <title>Complete genome of Desulfosporosinus sp. OL.</title>
        <authorList>
            <person name="Mardanov A."/>
            <person name="Beletsky A."/>
            <person name="Panova A."/>
            <person name="Karnachuk O."/>
            <person name="Ravin N."/>
        </authorList>
    </citation>
    <scope>NUCLEOTIDE SEQUENCE [LARGE SCALE GENOMIC DNA]</scope>
    <source>
        <strain evidence="1 2">OL</strain>
    </source>
</reference>
<protein>
    <submittedName>
        <fullName evidence="1">Uncharacterized protein</fullName>
    </submittedName>
</protein>
<keyword evidence="2" id="KW-1185">Reference proteome</keyword>